<evidence type="ECO:0000256" key="6">
    <source>
        <dbReference type="ARBA" id="ARBA00022825"/>
    </source>
</evidence>
<dbReference type="PROSITE" id="PS00134">
    <property type="entry name" value="TRYPSIN_HIS"/>
    <property type="match status" value="1"/>
</dbReference>
<dbReference type="Proteomes" id="UP000807504">
    <property type="component" value="Unassembled WGS sequence"/>
</dbReference>
<feature type="compositionally biased region" description="Polar residues" evidence="11">
    <location>
        <begin position="86"/>
        <end position="95"/>
    </location>
</feature>
<protein>
    <recommendedName>
        <fullName evidence="10">CLIP domain-containing serine protease</fullName>
        <ecNumber evidence="9">3.4.21.-</ecNumber>
    </recommendedName>
</protein>
<keyword evidence="6 9" id="KW-0720">Serine protease</keyword>
<dbReference type="PRINTS" id="PR00722">
    <property type="entry name" value="CHYMOTRYPSIN"/>
</dbReference>
<evidence type="ECO:0000259" key="13">
    <source>
        <dbReference type="PROSITE" id="PS51888"/>
    </source>
</evidence>
<organism evidence="14 15">
    <name type="scientific">Argiope bruennichi</name>
    <name type="common">Wasp spider</name>
    <name type="synonym">Aranea bruennichi</name>
    <dbReference type="NCBI Taxonomy" id="94029"/>
    <lineage>
        <taxon>Eukaryota</taxon>
        <taxon>Metazoa</taxon>
        <taxon>Ecdysozoa</taxon>
        <taxon>Arthropoda</taxon>
        <taxon>Chelicerata</taxon>
        <taxon>Arachnida</taxon>
        <taxon>Araneae</taxon>
        <taxon>Araneomorphae</taxon>
        <taxon>Entelegynae</taxon>
        <taxon>Araneoidea</taxon>
        <taxon>Araneidae</taxon>
        <taxon>Argiope</taxon>
    </lineage>
</organism>
<keyword evidence="5 9" id="KW-0378">Hydrolase</keyword>
<dbReference type="CDD" id="cd00190">
    <property type="entry name" value="Tryp_SPc"/>
    <property type="match status" value="1"/>
</dbReference>
<dbReference type="Gene3D" id="3.30.1640.30">
    <property type="match status" value="1"/>
</dbReference>
<dbReference type="InterPro" id="IPR001254">
    <property type="entry name" value="Trypsin_dom"/>
</dbReference>
<dbReference type="InterPro" id="IPR009003">
    <property type="entry name" value="Peptidase_S1_PA"/>
</dbReference>
<dbReference type="PROSITE" id="PS50240">
    <property type="entry name" value="TRYPSIN_DOM"/>
    <property type="match status" value="1"/>
</dbReference>
<dbReference type="SUPFAM" id="SSF50494">
    <property type="entry name" value="Trypsin-like serine proteases"/>
    <property type="match status" value="1"/>
</dbReference>
<keyword evidence="15" id="KW-1185">Reference proteome</keyword>
<evidence type="ECO:0000256" key="11">
    <source>
        <dbReference type="SAM" id="MobiDB-lite"/>
    </source>
</evidence>
<keyword evidence="2 10" id="KW-0964">Secreted</keyword>
<evidence type="ECO:0000313" key="14">
    <source>
        <dbReference type="EMBL" id="KAF8787998.1"/>
    </source>
</evidence>
<evidence type="ECO:0000256" key="4">
    <source>
        <dbReference type="ARBA" id="ARBA00022729"/>
    </source>
</evidence>
<dbReference type="InterPro" id="IPR022700">
    <property type="entry name" value="CLIP"/>
</dbReference>
<dbReference type="InterPro" id="IPR001314">
    <property type="entry name" value="Peptidase_S1A"/>
</dbReference>
<keyword evidence="3 9" id="KW-0645">Protease</keyword>
<comment type="subcellular location">
    <subcellularLocation>
        <location evidence="1 10">Secreted</location>
    </subcellularLocation>
</comment>
<dbReference type="Gene3D" id="2.40.10.10">
    <property type="entry name" value="Trypsin-like serine proteases"/>
    <property type="match status" value="1"/>
</dbReference>
<dbReference type="InterPro" id="IPR043504">
    <property type="entry name" value="Peptidase_S1_PA_chymotrypsin"/>
</dbReference>
<dbReference type="InterPro" id="IPR038565">
    <property type="entry name" value="CLIP_sf"/>
</dbReference>
<dbReference type="PROSITE" id="PS51888">
    <property type="entry name" value="CLIP"/>
    <property type="match status" value="1"/>
</dbReference>
<feature type="domain" description="Peptidase S1" evidence="12">
    <location>
        <begin position="147"/>
        <end position="394"/>
    </location>
</feature>
<dbReference type="InterPro" id="IPR033116">
    <property type="entry name" value="TRYPSIN_SER"/>
</dbReference>
<evidence type="ECO:0000256" key="7">
    <source>
        <dbReference type="ARBA" id="ARBA00023157"/>
    </source>
</evidence>
<feature type="region of interest" description="Disordered" evidence="11">
    <location>
        <begin position="86"/>
        <end position="124"/>
    </location>
</feature>
<comment type="similarity">
    <text evidence="8 10">Belongs to the peptidase S1 family. CLIP subfamily.</text>
</comment>
<dbReference type="InterPro" id="IPR018114">
    <property type="entry name" value="TRYPSIN_HIS"/>
</dbReference>
<name>A0A8T0FCL5_ARGBR</name>
<evidence type="ECO:0000256" key="3">
    <source>
        <dbReference type="ARBA" id="ARBA00022670"/>
    </source>
</evidence>
<accession>A0A8T0FCL5</accession>
<dbReference type="Pfam" id="PF00089">
    <property type="entry name" value="Trypsin"/>
    <property type="match status" value="1"/>
</dbReference>
<gene>
    <name evidence="14" type="ORF">HNY73_009541</name>
</gene>
<evidence type="ECO:0000256" key="10">
    <source>
        <dbReference type="RuleBase" id="RU366078"/>
    </source>
</evidence>
<dbReference type="EMBL" id="JABXBU010000015">
    <property type="protein sequence ID" value="KAF8787998.1"/>
    <property type="molecule type" value="Genomic_DNA"/>
</dbReference>
<dbReference type="GO" id="GO:0005576">
    <property type="term" value="C:extracellular region"/>
    <property type="evidence" value="ECO:0007669"/>
    <property type="project" value="UniProtKB-SubCell"/>
</dbReference>
<evidence type="ECO:0000256" key="5">
    <source>
        <dbReference type="ARBA" id="ARBA00022801"/>
    </source>
</evidence>
<dbReference type="AlphaFoldDB" id="A0A8T0FCL5"/>
<keyword evidence="7" id="KW-1015">Disulfide bond</keyword>
<dbReference type="PANTHER" id="PTHR24252">
    <property type="entry name" value="ACROSIN-RELATED"/>
    <property type="match status" value="1"/>
</dbReference>
<dbReference type="GO" id="GO:0006508">
    <property type="term" value="P:proteolysis"/>
    <property type="evidence" value="ECO:0007669"/>
    <property type="project" value="UniProtKB-KW"/>
</dbReference>
<reference evidence="14" key="2">
    <citation type="submission" date="2020-06" db="EMBL/GenBank/DDBJ databases">
        <authorList>
            <person name="Sheffer M."/>
        </authorList>
    </citation>
    <scope>NUCLEOTIDE SEQUENCE</scope>
</reference>
<comment type="caution">
    <text evidence="14">The sequence shown here is derived from an EMBL/GenBank/DDBJ whole genome shotgun (WGS) entry which is preliminary data.</text>
</comment>
<sequence length="395" mass="43350">MLLQIRAFSGFFSSPFWIDASVGQIVFENNSRRSPVASCATPDRERGNCVRWTQCLSLSQRISGWDQLRPYLCGFAGTEPKVCCPSSLQPDNSGSSRERISPTMNHSRTPILSIPKTKPAGSSDISNEKPIFLPDDCGSSIFTHNRVIGGQKAERGSWPWMAVIFEIKRSGSKSSECGGSLVTARHVITAAHCVVKRNTITPLDPDRLIVRLGVYDLSNDNDPYASDVSVDEVRIHERYDSRIRANDIAVLRLSQPVPFSNSTSPVCLPYDSLRNEDLSGKSSTVTGFGLTSVNGSYSDVLMEVSFDIQDQETCRMAYEDDLRITDGHLCAGTLDGSKDSCQGDSGGPLVAVGKEKRYYLVGIVSFGKKCALSGYPGVYTRVTEYLDWLTPRLAD</sequence>
<dbReference type="Pfam" id="PF12032">
    <property type="entry name" value="CLIP"/>
    <property type="match status" value="1"/>
</dbReference>
<evidence type="ECO:0000259" key="12">
    <source>
        <dbReference type="PROSITE" id="PS50240"/>
    </source>
</evidence>
<evidence type="ECO:0000256" key="9">
    <source>
        <dbReference type="RuleBase" id="RU363034"/>
    </source>
</evidence>
<comment type="domain">
    <text evidence="10">The clip domain consists of 35-55 residues which are 'knitted' together usually by 3 conserved disulfide bonds forming a clip-like compact structure.</text>
</comment>
<evidence type="ECO:0000256" key="8">
    <source>
        <dbReference type="ARBA" id="ARBA00024195"/>
    </source>
</evidence>
<dbReference type="GO" id="GO:0004252">
    <property type="term" value="F:serine-type endopeptidase activity"/>
    <property type="evidence" value="ECO:0007669"/>
    <property type="project" value="UniProtKB-UniRule"/>
</dbReference>
<dbReference type="PROSITE" id="PS00135">
    <property type="entry name" value="TRYPSIN_SER"/>
    <property type="match status" value="1"/>
</dbReference>
<dbReference type="SMART" id="SM00680">
    <property type="entry name" value="CLIP"/>
    <property type="match status" value="1"/>
</dbReference>
<reference evidence="14" key="1">
    <citation type="journal article" date="2020" name="bioRxiv">
        <title>Chromosome-level reference genome of the European wasp spider Argiope bruennichi: a resource for studies on range expansion and evolutionary adaptation.</title>
        <authorList>
            <person name="Sheffer M.M."/>
            <person name="Hoppe A."/>
            <person name="Krehenwinkel H."/>
            <person name="Uhl G."/>
            <person name="Kuss A.W."/>
            <person name="Jensen L."/>
            <person name="Jensen C."/>
            <person name="Gillespie R.G."/>
            <person name="Hoff K.J."/>
            <person name="Prost S."/>
        </authorList>
    </citation>
    <scope>NUCLEOTIDE SEQUENCE</scope>
</reference>
<dbReference type="FunFam" id="2.40.10.10:FF:000015">
    <property type="entry name" value="Atrial natriuretic peptide-converting enzyme"/>
    <property type="match status" value="1"/>
</dbReference>
<dbReference type="SMART" id="SM00020">
    <property type="entry name" value="Tryp_SPc"/>
    <property type="match status" value="1"/>
</dbReference>
<proteinExistence type="inferred from homology"/>
<evidence type="ECO:0000256" key="2">
    <source>
        <dbReference type="ARBA" id="ARBA00022525"/>
    </source>
</evidence>
<evidence type="ECO:0000313" key="15">
    <source>
        <dbReference type="Proteomes" id="UP000807504"/>
    </source>
</evidence>
<evidence type="ECO:0000256" key="1">
    <source>
        <dbReference type="ARBA" id="ARBA00004613"/>
    </source>
</evidence>
<dbReference type="PANTHER" id="PTHR24252:SF7">
    <property type="entry name" value="HYALIN"/>
    <property type="match status" value="1"/>
</dbReference>
<dbReference type="EC" id="3.4.21.-" evidence="9"/>
<feature type="domain" description="Clip" evidence="13">
    <location>
        <begin position="38"/>
        <end position="84"/>
    </location>
</feature>
<keyword evidence="4" id="KW-0732">Signal</keyword>